<comment type="caution">
    <text evidence="5">The sequence shown here is derived from an EMBL/GenBank/DDBJ whole genome shotgun (WGS) entry which is preliminary data.</text>
</comment>
<dbReference type="CDD" id="cd12148">
    <property type="entry name" value="fungal_TF_MHR"/>
    <property type="match status" value="1"/>
</dbReference>
<dbReference type="Pfam" id="PF04082">
    <property type="entry name" value="Fungal_trans"/>
    <property type="match status" value="1"/>
</dbReference>
<reference evidence="5" key="1">
    <citation type="submission" date="2021-03" db="EMBL/GenBank/DDBJ databases">
        <authorList>
            <person name="Tagirdzhanova G."/>
        </authorList>
    </citation>
    <scope>NUCLEOTIDE SEQUENCE</scope>
</reference>
<dbReference type="EMBL" id="CAJPDR010000002">
    <property type="protein sequence ID" value="CAF9903755.1"/>
    <property type="molecule type" value="Genomic_DNA"/>
</dbReference>
<feature type="region of interest" description="Disordered" evidence="3">
    <location>
        <begin position="530"/>
        <end position="569"/>
    </location>
</feature>
<feature type="compositionally biased region" description="Polar residues" evidence="3">
    <location>
        <begin position="530"/>
        <end position="567"/>
    </location>
</feature>
<protein>
    <recommendedName>
        <fullName evidence="4">Zn(2)-C6 fungal-type domain-containing protein</fullName>
    </recommendedName>
</protein>
<dbReference type="Pfam" id="PF00172">
    <property type="entry name" value="Zn_clus"/>
    <property type="match status" value="1"/>
</dbReference>
<dbReference type="AlphaFoldDB" id="A0A8H3I572"/>
<evidence type="ECO:0000256" key="1">
    <source>
        <dbReference type="ARBA" id="ARBA00022723"/>
    </source>
</evidence>
<dbReference type="InterPro" id="IPR036864">
    <property type="entry name" value="Zn2-C6_fun-type_DNA-bd_sf"/>
</dbReference>
<feature type="region of interest" description="Disordered" evidence="3">
    <location>
        <begin position="222"/>
        <end position="284"/>
    </location>
</feature>
<dbReference type="CDD" id="cd00067">
    <property type="entry name" value="GAL4"/>
    <property type="match status" value="1"/>
</dbReference>
<dbReference type="InterPro" id="IPR053230">
    <property type="entry name" value="Trans_reg_galc"/>
</dbReference>
<evidence type="ECO:0000256" key="2">
    <source>
        <dbReference type="ARBA" id="ARBA00023242"/>
    </source>
</evidence>
<evidence type="ECO:0000259" key="4">
    <source>
        <dbReference type="PROSITE" id="PS50048"/>
    </source>
</evidence>
<feature type="region of interest" description="Disordered" evidence="3">
    <location>
        <begin position="173"/>
        <end position="197"/>
    </location>
</feature>
<dbReference type="GO" id="GO:0003677">
    <property type="term" value="F:DNA binding"/>
    <property type="evidence" value="ECO:0007669"/>
    <property type="project" value="InterPro"/>
</dbReference>
<proteinExistence type="predicted"/>
<dbReference type="SUPFAM" id="SSF57701">
    <property type="entry name" value="Zn2/Cys6 DNA-binding domain"/>
    <property type="match status" value="1"/>
</dbReference>
<dbReference type="Gene3D" id="4.10.240.10">
    <property type="entry name" value="Zn(2)-C6 fungal-type DNA-binding domain"/>
    <property type="match status" value="1"/>
</dbReference>
<dbReference type="PROSITE" id="PS50048">
    <property type="entry name" value="ZN2_CY6_FUNGAL_2"/>
    <property type="match status" value="1"/>
</dbReference>
<keyword evidence="6" id="KW-1185">Reference proteome</keyword>
<dbReference type="PROSITE" id="PS00463">
    <property type="entry name" value="ZN2_CY6_FUNGAL_1"/>
    <property type="match status" value="1"/>
</dbReference>
<feature type="compositionally biased region" description="Acidic residues" evidence="3">
    <location>
        <begin position="254"/>
        <end position="268"/>
    </location>
</feature>
<dbReference type="GO" id="GO:0006351">
    <property type="term" value="P:DNA-templated transcription"/>
    <property type="evidence" value="ECO:0007669"/>
    <property type="project" value="InterPro"/>
</dbReference>
<accession>A0A8H3I572</accession>
<sequence length="899" mass="100796">MVSGEMMKQVGFKKAGKQRASIPPSDIRGQHLQPSRPHPPPYAPTAVLPMAAPSHQGSAQSRNAPKKVAIPRLRRSSEDQSLSKGSPLADKNRVAHACEPCRQRKTKCSGERPICQHCEDFKLPCVYADGKRDRTKKQLGSLAGRVEEYEQLLEELSLRAGIQDQALIRRTLDRELSPEDDDESATPSGKKAGVYQDPAGEYKASARAGSTGSLDCIDEDYNRNPSARATGYHGKNSEVTWMQRLKRQTSRNSEEEDEEDDDDDEDSLPDGQKKPTLHSDHFDSGYTPISESTYHCDDLTLTPPDHVDPFEVPSQATANMLFQSYLETVHTAFPIIGKNTFISQYQAFQLSQDPSEINHNWLAILNLIFAIGAKYSHLIKAEWSGDEIDHLIYFTRARILGFNFDTILGHAELQKVQITGLMSFYLMASNQINRAWATSGIAIRHASALGLNLRNDSKNVPETSKEIRYRVWWALCSLERILAIMTGRPASLSETDCTTPAPLPLEEDSFLGNNVPSPQDIALLRRLSSQQSGQTNGIMSTPSSTAYSSKVKTSPIDSMSPASLPSSQERKQIIPPCNALYFGYHTNLSTFTDEVLNRLYRADAMSKSWADIQSTIATLNSNIEKWRAKLPNVFDFTKKQRDRQFVRQRMSLGFFYYSVLTIINRPCLCRIDRKIPDQSGKAKDFNRETAMKCVHAARDMLELLPKEPNAVGLYTVAPWWCLVHYLMQAATVLMLELSFRTEHMPNEVEEIFDSAKKATDWLRSLSETDEVARRAWSLCNEMLRKVTPKVGRSPAEALNYDGVSDHQGPADDQMQGMDNTEITQVPATSSTYSPQQIYASSVPFQLPMFSSYDQFLSYCQIPTTSASGPYNDLFPTATDMDAMQHDGHANDGYLHEQDH</sequence>
<dbReference type="SMART" id="SM00906">
    <property type="entry name" value="Fungal_trans"/>
    <property type="match status" value="1"/>
</dbReference>
<name>A0A8H3I572_9LECA</name>
<keyword evidence="1" id="KW-0479">Metal-binding</keyword>
<dbReference type="OrthoDB" id="5296287at2759"/>
<dbReference type="GO" id="GO:0000981">
    <property type="term" value="F:DNA-binding transcription factor activity, RNA polymerase II-specific"/>
    <property type="evidence" value="ECO:0007669"/>
    <property type="project" value="InterPro"/>
</dbReference>
<dbReference type="InterPro" id="IPR007219">
    <property type="entry name" value="XnlR_reg_dom"/>
</dbReference>
<dbReference type="SMART" id="SM00066">
    <property type="entry name" value="GAL4"/>
    <property type="match status" value="1"/>
</dbReference>
<feature type="region of interest" description="Disordered" evidence="3">
    <location>
        <begin position="1"/>
        <end position="93"/>
    </location>
</feature>
<feature type="domain" description="Zn(2)-C6 fungal-type" evidence="4">
    <location>
        <begin position="97"/>
        <end position="127"/>
    </location>
</feature>
<evidence type="ECO:0000256" key="3">
    <source>
        <dbReference type="SAM" id="MobiDB-lite"/>
    </source>
</evidence>
<keyword evidence="2" id="KW-0539">Nucleus</keyword>
<dbReference type="InterPro" id="IPR001138">
    <property type="entry name" value="Zn2Cys6_DnaBD"/>
</dbReference>
<gene>
    <name evidence="5" type="ORF">ALECFALPRED_002962</name>
</gene>
<organism evidence="5 6">
    <name type="scientific">Alectoria fallacina</name>
    <dbReference type="NCBI Taxonomy" id="1903189"/>
    <lineage>
        <taxon>Eukaryota</taxon>
        <taxon>Fungi</taxon>
        <taxon>Dikarya</taxon>
        <taxon>Ascomycota</taxon>
        <taxon>Pezizomycotina</taxon>
        <taxon>Lecanoromycetes</taxon>
        <taxon>OSLEUM clade</taxon>
        <taxon>Lecanoromycetidae</taxon>
        <taxon>Lecanorales</taxon>
        <taxon>Lecanorineae</taxon>
        <taxon>Parmeliaceae</taxon>
        <taxon>Alectoria</taxon>
    </lineage>
</organism>
<dbReference type="Proteomes" id="UP000664203">
    <property type="component" value="Unassembled WGS sequence"/>
</dbReference>
<evidence type="ECO:0000313" key="5">
    <source>
        <dbReference type="EMBL" id="CAF9903755.1"/>
    </source>
</evidence>
<dbReference type="PANTHER" id="PTHR47654">
    <property type="entry name" value="ZN(II)2CYS6 TRANSCRIPTION FACTOR (EUROFUNG)-RELATED"/>
    <property type="match status" value="1"/>
</dbReference>
<evidence type="ECO:0000313" key="6">
    <source>
        <dbReference type="Proteomes" id="UP000664203"/>
    </source>
</evidence>
<dbReference type="GO" id="GO:0008270">
    <property type="term" value="F:zinc ion binding"/>
    <property type="evidence" value="ECO:0007669"/>
    <property type="project" value="InterPro"/>
</dbReference>
<feature type="compositionally biased region" description="Basic and acidic residues" evidence="3">
    <location>
        <begin position="271"/>
        <end position="283"/>
    </location>
</feature>